<name>A0AAV4BZ18_9GAST</name>
<reference evidence="2 3" key="1">
    <citation type="journal article" date="2021" name="Elife">
        <title>Chloroplast acquisition without the gene transfer in kleptoplastic sea slugs, Plakobranchus ocellatus.</title>
        <authorList>
            <person name="Maeda T."/>
            <person name="Takahashi S."/>
            <person name="Yoshida T."/>
            <person name="Shimamura S."/>
            <person name="Takaki Y."/>
            <person name="Nagai Y."/>
            <person name="Toyoda A."/>
            <person name="Suzuki Y."/>
            <person name="Arimoto A."/>
            <person name="Ishii H."/>
            <person name="Satoh N."/>
            <person name="Nishiyama T."/>
            <person name="Hasebe M."/>
            <person name="Maruyama T."/>
            <person name="Minagawa J."/>
            <person name="Obokata J."/>
            <person name="Shigenobu S."/>
        </authorList>
    </citation>
    <scope>NUCLEOTIDE SEQUENCE [LARGE SCALE GENOMIC DNA]</scope>
</reference>
<comment type="caution">
    <text evidence="2">The sequence shown here is derived from an EMBL/GenBank/DDBJ whole genome shotgun (WGS) entry which is preliminary data.</text>
</comment>
<evidence type="ECO:0000313" key="3">
    <source>
        <dbReference type="Proteomes" id="UP000735302"/>
    </source>
</evidence>
<dbReference type="EMBL" id="BLXT01005660">
    <property type="protein sequence ID" value="GFO24893.1"/>
    <property type="molecule type" value="Genomic_DNA"/>
</dbReference>
<evidence type="ECO:0000313" key="2">
    <source>
        <dbReference type="EMBL" id="GFO24893.1"/>
    </source>
</evidence>
<keyword evidence="3" id="KW-1185">Reference proteome</keyword>
<organism evidence="2 3">
    <name type="scientific">Plakobranchus ocellatus</name>
    <dbReference type="NCBI Taxonomy" id="259542"/>
    <lineage>
        <taxon>Eukaryota</taxon>
        <taxon>Metazoa</taxon>
        <taxon>Spiralia</taxon>
        <taxon>Lophotrochozoa</taxon>
        <taxon>Mollusca</taxon>
        <taxon>Gastropoda</taxon>
        <taxon>Heterobranchia</taxon>
        <taxon>Euthyneura</taxon>
        <taxon>Panpulmonata</taxon>
        <taxon>Sacoglossa</taxon>
        <taxon>Placobranchoidea</taxon>
        <taxon>Plakobranchidae</taxon>
        <taxon>Plakobranchus</taxon>
    </lineage>
</organism>
<evidence type="ECO:0000256" key="1">
    <source>
        <dbReference type="SAM" id="MobiDB-lite"/>
    </source>
</evidence>
<dbReference type="Proteomes" id="UP000735302">
    <property type="component" value="Unassembled WGS sequence"/>
</dbReference>
<accession>A0AAV4BZ18</accession>
<protein>
    <submittedName>
        <fullName evidence="2">Uncharacterized protein</fullName>
    </submittedName>
</protein>
<feature type="region of interest" description="Disordered" evidence="1">
    <location>
        <begin position="1"/>
        <end position="24"/>
    </location>
</feature>
<feature type="compositionally biased region" description="Polar residues" evidence="1">
    <location>
        <begin position="15"/>
        <end position="24"/>
    </location>
</feature>
<sequence>MLSTAFANHSHKSRSTPVVWSQDNTMSKSRSRSALIVDIPDLVSTGSVSPNTTGRPVMELVQIQNLIARKEAHILRKKPPSYVCRAGKKLRHAGD</sequence>
<dbReference type="AlphaFoldDB" id="A0AAV4BZ18"/>
<gene>
    <name evidence="2" type="ORF">PoB_005139800</name>
</gene>
<proteinExistence type="predicted"/>